<evidence type="ECO:0000256" key="5">
    <source>
        <dbReference type="ARBA" id="ARBA00022835"/>
    </source>
</evidence>
<dbReference type="Gene3D" id="3.30.420.10">
    <property type="entry name" value="Ribonuclease H-like superfamily/Ribonuclease H"/>
    <property type="match status" value="1"/>
</dbReference>
<evidence type="ECO:0000256" key="4">
    <source>
        <dbReference type="ARBA" id="ARBA00022801"/>
    </source>
</evidence>
<dbReference type="GO" id="GO:0000175">
    <property type="term" value="F:3'-5'-RNA exonuclease activity"/>
    <property type="evidence" value="ECO:0007669"/>
    <property type="project" value="InterPro"/>
</dbReference>
<feature type="compositionally biased region" description="Low complexity" evidence="10">
    <location>
        <begin position="722"/>
        <end position="733"/>
    </location>
</feature>
<dbReference type="SMART" id="SM00474">
    <property type="entry name" value="35EXOc"/>
    <property type="match status" value="1"/>
</dbReference>
<dbReference type="InterPro" id="IPR002562">
    <property type="entry name" value="3'-5'_exonuclease_dom"/>
</dbReference>
<dbReference type="PROSITE" id="PS50967">
    <property type="entry name" value="HRDC"/>
    <property type="match status" value="1"/>
</dbReference>
<dbReference type="GO" id="GO:0000176">
    <property type="term" value="C:nuclear exosome (RNase complex)"/>
    <property type="evidence" value="ECO:0007669"/>
    <property type="project" value="InterPro"/>
</dbReference>
<keyword evidence="2" id="KW-0698">rRNA processing</keyword>
<dbReference type="Pfam" id="PF00570">
    <property type="entry name" value="HRDC"/>
    <property type="match status" value="1"/>
</dbReference>
<dbReference type="InterPro" id="IPR044876">
    <property type="entry name" value="HRDC_dom_sf"/>
</dbReference>
<dbReference type="OMA" id="YRAVHAW"/>
<dbReference type="InterPro" id="IPR012337">
    <property type="entry name" value="RNaseH-like_sf"/>
</dbReference>
<name>A0A0L0HRN6_SPIPD</name>
<dbReference type="PANTHER" id="PTHR12124:SF47">
    <property type="entry name" value="EXOSOME COMPONENT 10"/>
    <property type="match status" value="1"/>
</dbReference>
<dbReference type="InterPro" id="IPR045092">
    <property type="entry name" value="Rrp6-like"/>
</dbReference>
<sequence length="872" mass="97407">MADQGNEPFLKDGITQDNFEAYQNSLFAALTQVTKASNFLKANELTFYKSLSPKFDERLTKTGDNLLGLCNDLLAHAAGGSTIGGDRFSSFEDVEDVIDHYDTVVDTVDNLLEKADICLDEVTGRIKKNAPGNVPGQSAPVMLQVQATGGNKGNFNVIHAQNILRPQLKFEDKIDNSNRPFVRKITHKPNALQPLNYGMPGTPDISPEMSDHLRTLGITDASSSHYSLPHPYEYEIQNIEYPAHMFEARPEELYAAMDQTPYTWIDTEEKLDELAALLESVNEIAVDTEHHDYRSFQGFVCLIQISTRTEDFIIDALAVRSHLHVLNSSFTNPKIVKVFHGADMDIQWLQRDFGLYIVNLFDTYHASHVLEMAHHGLAFLLKYYCSVETNKQYQLADWRIRPLPTEMLKYARSDTHYLLYIYDRMRNELLNMSNPETQNLLRATLDRSQQTALKRYEKEIYDSENGRGANGWRNGLRKYGGALNAEQFAVFRAIHAWRDHIAREEDESQRYVLPNHMLYTLADRMPIEPQGVLGCCSPVPPLVRLYASDIALLIENTLVEAKRAKENMEAELKRVREEIAQKEKEWQERKAKGPIHIRFEERDDLDADSVDSPVPTPLPTVEPLPISKLFGAPQNDGSATPSIARVMVTTHSIFSEGTVEGEDEEEVAARKMAEQIRKSLYMVAPSAALLLKRKRPPSDQQAPASAAMKEESGPKVATPMNVSDISSASSAVSPDRDSPVNGAAASSGDVISLEDEEVEIVKVKGNSNKKRKKNKKAAGLPANQGKHTNRGQPTGSLEPFDYSKARSAVADAMDALTLKSDDDDTPKQRSKGAKSSTVYNPYGAAPETKEKKAPRPTVRPRSGNKSGTFPRK</sequence>
<dbReference type="FunFam" id="1.10.150.80:FF:000001">
    <property type="entry name" value="Putative exosome component 10"/>
    <property type="match status" value="1"/>
</dbReference>
<keyword evidence="3" id="KW-0540">Nuclease</keyword>
<feature type="coiled-coil region" evidence="9">
    <location>
        <begin position="551"/>
        <end position="592"/>
    </location>
</feature>
<reference evidence="12 13" key="1">
    <citation type="submission" date="2009-08" db="EMBL/GenBank/DDBJ databases">
        <title>The Genome Sequence of Spizellomyces punctatus strain DAOM BR117.</title>
        <authorList>
            <consortium name="The Broad Institute Genome Sequencing Platform"/>
            <person name="Russ C."/>
            <person name="Cuomo C."/>
            <person name="Shea T."/>
            <person name="Young S.K."/>
            <person name="Zeng Q."/>
            <person name="Koehrsen M."/>
            <person name="Haas B."/>
            <person name="Borodovsky M."/>
            <person name="Guigo R."/>
            <person name="Alvarado L."/>
            <person name="Berlin A."/>
            <person name="Bochicchio J."/>
            <person name="Borenstein D."/>
            <person name="Chapman S."/>
            <person name="Chen Z."/>
            <person name="Engels R."/>
            <person name="Freedman E."/>
            <person name="Gellesch M."/>
            <person name="Goldberg J."/>
            <person name="Griggs A."/>
            <person name="Gujja S."/>
            <person name="Heiman D."/>
            <person name="Hepburn T."/>
            <person name="Howarth C."/>
            <person name="Jen D."/>
            <person name="Larson L."/>
            <person name="Lewis B."/>
            <person name="Mehta T."/>
            <person name="Park D."/>
            <person name="Pearson M."/>
            <person name="Roberts A."/>
            <person name="Saif S."/>
            <person name="Shenoy N."/>
            <person name="Sisk P."/>
            <person name="Stolte C."/>
            <person name="Sykes S."/>
            <person name="Thomson T."/>
            <person name="Walk T."/>
            <person name="White J."/>
            <person name="Yandava C."/>
            <person name="Burger G."/>
            <person name="Gray M.W."/>
            <person name="Holland P.W.H."/>
            <person name="King N."/>
            <person name="Lang F.B.F."/>
            <person name="Roger A.J."/>
            <person name="Ruiz-Trillo I."/>
            <person name="Lander E."/>
            <person name="Nusbaum C."/>
        </authorList>
    </citation>
    <scope>NUCLEOTIDE SEQUENCE [LARGE SCALE GENOMIC DNA]</scope>
    <source>
        <strain evidence="12 13">DAOM BR117</strain>
    </source>
</reference>
<dbReference type="CDD" id="cd06147">
    <property type="entry name" value="Rrp6p_like_exo"/>
    <property type="match status" value="1"/>
</dbReference>
<dbReference type="GO" id="GO:0000166">
    <property type="term" value="F:nucleotide binding"/>
    <property type="evidence" value="ECO:0007669"/>
    <property type="project" value="InterPro"/>
</dbReference>
<dbReference type="OrthoDB" id="2250022at2759"/>
<dbReference type="STRING" id="645134.A0A0L0HRN6"/>
<dbReference type="InParanoid" id="A0A0L0HRN6"/>
<feature type="compositionally biased region" description="Low complexity" evidence="10">
    <location>
        <begin position="698"/>
        <end position="707"/>
    </location>
</feature>
<dbReference type="GO" id="GO:0071037">
    <property type="term" value="P:nuclear polyadenylation-dependent snRNA catabolic process"/>
    <property type="evidence" value="ECO:0007669"/>
    <property type="project" value="TreeGrafter"/>
</dbReference>
<dbReference type="Pfam" id="PF08066">
    <property type="entry name" value="PMC2NT"/>
    <property type="match status" value="1"/>
</dbReference>
<dbReference type="PANTHER" id="PTHR12124">
    <property type="entry name" value="POLYMYOSITIS/SCLERODERMA AUTOANTIGEN-RELATED"/>
    <property type="match status" value="1"/>
</dbReference>
<comment type="subcellular location">
    <subcellularLocation>
        <location evidence="1">Nucleus</location>
    </subcellularLocation>
</comment>
<evidence type="ECO:0000313" key="12">
    <source>
        <dbReference type="EMBL" id="KND03539.1"/>
    </source>
</evidence>
<dbReference type="GO" id="GO:0000467">
    <property type="term" value="P:exonucleolytic trimming to generate mature 3'-end of 5.8S rRNA from tricistronic rRNA transcript (SSU-rRNA, 5.8S rRNA, LSU-rRNA)"/>
    <property type="evidence" value="ECO:0007669"/>
    <property type="project" value="InterPro"/>
</dbReference>
<dbReference type="GO" id="GO:0071051">
    <property type="term" value="P:poly(A)-dependent snoRNA 3'-end processing"/>
    <property type="evidence" value="ECO:0007669"/>
    <property type="project" value="TreeGrafter"/>
</dbReference>
<evidence type="ECO:0000256" key="1">
    <source>
        <dbReference type="ARBA" id="ARBA00004123"/>
    </source>
</evidence>
<dbReference type="VEuPathDB" id="FungiDB:SPPG_01019"/>
<dbReference type="FunCoup" id="A0A0L0HRN6">
    <property type="interactions" value="770"/>
</dbReference>
<dbReference type="GO" id="GO:0071040">
    <property type="term" value="P:nuclear polyadenylation-dependent antisense transcript catabolic process"/>
    <property type="evidence" value="ECO:0007669"/>
    <property type="project" value="TreeGrafter"/>
</dbReference>
<dbReference type="SMART" id="SM00341">
    <property type="entry name" value="HRDC"/>
    <property type="match status" value="1"/>
</dbReference>
<dbReference type="InterPro" id="IPR010997">
    <property type="entry name" value="HRDC-like_sf"/>
</dbReference>
<evidence type="ECO:0000256" key="3">
    <source>
        <dbReference type="ARBA" id="ARBA00022722"/>
    </source>
</evidence>
<dbReference type="InterPro" id="IPR002121">
    <property type="entry name" value="HRDC_dom"/>
</dbReference>
<dbReference type="AlphaFoldDB" id="A0A0L0HRN6"/>
<dbReference type="InterPro" id="IPR049559">
    <property type="entry name" value="Rrp6p-like_exo"/>
</dbReference>
<protein>
    <recommendedName>
        <fullName evidence="11">HRDC domain-containing protein</fullName>
    </recommendedName>
</protein>
<evidence type="ECO:0000256" key="8">
    <source>
        <dbReference type="ARBA" id="ARBA00043957"/>
    </source>
</evidence>
<evidence type="ECO:0000259" key="11">
    <source>
        <dbReference type="PROSITE" id="PS50967"/>
    </source>
</evidence>
<dbReference type="SUPFAM" id="SSF47819">
    <property type="entry name" value="HRDC-like"/>
    <property type="match status" value="1"/>
</dbReference>
<keyword evidence="7" id="KW-0539">Nucleus</keyword>
<feature type="compositionally biased region" description="Basic residues" evidence="10">
    <location>
        <begin position="767"/>
        <end position="776"/>
    </location>
</feature>
<feature type="region of interest" description="Disordered" evidence="10">
    <location>
        <begin position="691"/>
        <end position="872"/>
    </location>
</feature>
<organism evidence="12 13">
    <name type="scientific">Spizellomyces punctatus (strain DAOM BR117)</name>
    <dbReference type="NCBI Taxonomy" id="645134"/>
    <lineage>
        <taxon>Eukaryota</taxon>
        <taxon>Fungi</taxon>
        <taxon>Fungi incertae sedis</taxon>
        <taxon>Chytridiomycota</taxon>
        <taxon>Chytridiomycota incertae sedis</taxon>
        <taxon>Chytridiomycetes</taxon>
        <taxon>Spizellomycetales</taxon>
        <taxon>Spizellomycetaceae</taxon>
        <taxon>Spizellomyces</taxon>
    </lineage>
</organism>
<evidence type="ECO:0000256" key="2">
    <source>
        <dbReference type="ARBA" id="ARBA00022552"/>
    </source>
</evidence>
<dbReference type="GO" id="GO:0071035">
    <property type="term" value="P:nuclear polyadenylation-dependent rRNA catabolic process"/>
    <property type="evidence" value="ECO:0007669"/>
    <property type="project" value="TreeGrafter"/>
</dbReference>
<dbReference type="GO" id="GO:0071044">
    <property type="term" value="P:histone mRNA catabolic process"/>
    <property type="evidence" value="ECO:0007669"/>
    <property type="project" value="TreeGrafter"/>
</dbReference>
<feature type="compositionally biased region" description="Polar residues" evidence="10">
    <location>
        <begin position="863"/>
        <end position="872"/>
    </location>
</feature>
<dbReference type="GO" id="GO:0071039">
    <property type="term" value="P:nuclear polyadenylation-dependent CUT catabolic process"/>
    <property type="evidence" value="ECO:0007669"/>
    <property type="project" value="TreeGrafter"/>
</dbReference>
<evidence type="ECO:0000256" key="10">
    <source>
        <dbReference type="SAM" id="MobiDB-lite"/>
    </source>
</evidence>
<dbReference type="RefSeq" id="XP_016611578.1">
    <property type="nucleotide sequence ID" value="XM_016749343.1"/>
</dbReference>
<dbReference type="EMBL" id="KQ257451">
    <property type="protein sequence ID" value="KND03539.1"/>
    <property type="molecule type" value="Genomic_DNA"/>
</dbReference>
<keyword evidence="9" id="KW-0175">Coiled coil</keyword>
<dbReference type="Gene3D" id="1.10.150.80">
    <property type="entry name" value="HRDC domain"/>
    <property type="match status" value="1"/>
</dbReference>
<accession>A0A0L0HRN6</accession>
<evidence type="ECO:0000313" key="13">
    <source>
        <dbReference type="Proteomes" id="UP000053201"/>
    </source>
</evidence>
<keyword evidence="4" id="KW-0378">Hydrolase</keyword>
<dbReference type="InterPro" id="IPR036397">
    <property type="entry name" value="RNaseH_sf"/>
</dbReference>
<dbReference type="SUPFAM" id="SSF53098">
    <property type="entry name" value="Ribonuclease H-like"/>
    <property type="match status" value="1"/>
</dbReference>
<keyword evidence="5" id="KW-0271">Exosome</keyword>
<gene>
    <name evidence="12" type="ORF">SPPG_01019</name>
</gene>
<dbReference type="GO" id="GO:0003727">
    <property type="term" value="F:single-stranded RNA binding"/>
    <property type="evidence" value="ECO:0007669"/>
    <property type="project" value="TreeGrafter"/>
</dbReference>
<evidence type="ECO:0000256" key="9">
    <source>
        <dbReference type="SAM" id="Coils"/>
    </source>
</evidence>
<dbReference type="InterPro" id="IPR012588">
    <property type="entry name" value="Exosome-assoc_fac_Rrp6_N"/>
</dbReference>
<dbReference type="GeneID" id="27684713"/>
<evidence type="ECO:0000256" key="6">
    <source>
        <dbReference type="ARBA" id="ARBA00022839"/>
    </source>
</evidence>
<proteinExistence type="inferred from homology"/>
<keyword evidence="13" id="KW-1185">Reference proteome</keyword>
<dbReference type="GO" id="GO:0071036">
    <property type="term" value="P:nuclear polyadenylation-dependent snoRNA catabolic process"/>
    <property type="evidence" value="ECO:0007669"/>
    <property type="project" value="TreeGrafter"/>
</dbReference>
<dbReference type="eggNOG" id="KOG2206">
    <property type="taxonomic scope" value="Eukaryota"/>
</dbReference>
<evidence type="ECO:0000256" key="7">
    <source>
        <dbReference type="ARBA" id="ARBA00023242"/>
    </source>
</evidence>
<dbReference type="GO" id="GO:0071038">
    <property type="term" value="P:TRAMP-dependent tRNA surveillance pathway"/>
    <property type="evidence" value="ECO:0007669"/>
    <property type="project" value="TreeGrafter"/>
</dbReference>
<dbReference type="Proteomes" id="UP000053201">
    <property type="component" value="Unassembled WGS sequence"/>
</dbReference>
<keyword evidence="6" id="KW-0269">Exonuclease</keyword>
<dbReference type="FunFam" id="3.30.420.10:FF:000059">
    <property type="entry name" value="Exosome complex exonuclease Rrp6"/>
    <property type="match status" value="1"/>
</dbReference>
<feature type="domain" description="HRDC" evidence="11">
    <location>
        <begin position="484"/>
        <end position="564"/>
    </location>
</feature>
<dbReference type="Pfam" id="PF01612">
    <property type="entry name" value="DNA_pol_A_exo1"/>
    <property type="match status" value="1"/>
</dbReference>
<comment type="similarity">
    <text evidence="8">Belongs to the exosome component 10/RRP6 family.</text>
</comment>
<dbReference type="GO" id="GO:0005730">
    <property type="term" value="C:nucleolus"/>
    <property type="evidence" value="ECO:0007669"/>
    <property type="project" value="TreeGrafter"/>
</dbReference>